<reference evidence="2 3" key="1">
    <citation type="journal article" date="2012" name="PLoS ONE">
        <title>Genome sequence and transcriptome analysis of the radioresistant bacterium Deinococcus gobiensis: insights into the extreme environmental adaptations.</title>
        <authorList>
            <person name="Yuan M."/>
            <person name="Chen M."/>
            <person name="Zhang W."/>
            <person name="Lu W."/>
            <person name="Wang J."/>
            <person name="Yang M."/>
            <person name="Zhao P."/>
            <person name="Tang R."/>
            <person name="Li X."/>
            <person name="Hao Y."/>
            <person name="Zhou Z."/>
            <person name="Zhan Y."/>
            <person name="Yu H."/>
            <person name="Teng C."/>
            <person name="Yan Y."/>
            <person name="Ping S."/>
            <person name="Wang Y."/>
            <person name="Lin M."/>
        </authorList>
    </citation>
    <scope>NUCLEOTIDE SEQUENCE [LARGE SCALE GENOMIC DNA]</scope>
    <source>
        <strain evidence="2 3">I-0</strain>
    </source>
</reference>
<dbReference type="HOGENOM" id="CLU_2568174_0_0_0"/>
<sequence length="81" mass="8716">MRLTRTPAGWQFLAGRRQGRGAYLCADSPACWQEKKLRRAFGAQATRLSAELSRAGQTSSPQSPAPQLLTAPPQDAVSSDS</sequence>
<gene>
    <name evidence="2" type="ordered locus">DGo_CA1371</name>
</gene>
<name>H8GT14_DEIGI</name>
<evidence type="ECO:0000256" key="1">
    <source>
        <dbReference type="SAM" id="MobiDB-lite"/>
    </source>
</evidence>
<dbReference type="STRING" id="745776.DGo_CA1371"/>
<dbReference type="KEGG" id="dgo:DGo_CA1371"/>
<evidence type="ECO:0000313" key="3">
    <source>
        <dbReference type="Proteomes" id="UP000007575"/>
    </source>
</evidence>
<dbReference type="AlphaFoldDB" id="H8GT14"/>
<dbReference type="Gene3D" id="3.30.1230.10">
    <property type="entry name" value="YlxR-like"/>
    <property type="match status" value="1"/>
</dbReference>
<keyword evidence="3" id="KW-1185">Reference proteome</keyword>
<dbReference type="SUPFAM" id="SSF64376">
    <property type="entry name" value="YlxR-like"/>
    <property type="match status" value="1"/>
</dbReference>
<evidence type="ECO:0008006" key="4">
    <source>
        <dbReference type="Google" id="ProtNLM"/>
    </source>
</evidence>
<dbReference type="eggNOG" id="COG2740">
    <property type="taxonomic scope" value="Bacteria"/>
</dbReference>
<dbReference type="EMBL" id="CP002191">
    <property type="protein sequence ID" value="AFD25298.1"/>
    <property type="molecule type" value="Genomic_DNA"/>
</dbReference>
<evidence type="ECO:0000313" key="2">
    <source>
        <dbReference type="EMBL" id="AFD25298.1"/>
    </source>
</evidence>
<protein>
    <recommendedName>
        <fullName evidence="4">YlxR domain-containing protein</fullName>
    </recommendedName>
</protein>
<dbReference type="Proteomes" id="UP000007575">
    <property type="component" value="Chromosome"/>
</dbReference>
<dbReference type="PATRIC" id="fig|745776.4.peg.1410"/>
<proteinExistence type="predicted"/>
<organism evidence="2 3">
    <name type="scientific">Deinococcus gobiensis (strain DSM 21396 / JCM 16679 / CGMCC 1.7299 / I-0)</name>
    <dbReference type="NCBI Taxonomy" id="745776"/>
    <lineage>
        <taxon>Bacteria</taxon>
        <taxon>Thermotogati</taxon>
        <taxon>Deinococcota</taxon>
        <taxon>Deinococci</taxon>
        <taxon>Deinococcales</taxon>
        <taxon>Deinococcaceae</taxon>
        <taxon>Deinococcus</taxon>
    </lineage>
</organism>
<feature type="region of interest" description="Disordered" evidence="1">
    <location>
        <begin position="50"/>
        <end position="81"/>
    </location>
</feature>
<dbReference type="InterPro" id="IPR035931">
    <property type="entry name" value="YlxR-like_sf"/>
</dbReference>
<accession>H8GT14</accession>